<evidence type="ECO:0000256" key="3">
    <source>
        <dbReference type="ARBA" id="ARBA00022448"/>
    </source>
</evidence>
<keyword evidence="10" id="KW-1185">Reference proteome</keyword>
<dbReference type="Pfam" id="PF00507">
    <property type="entry name" value="Oxidored_q4"/>
    <property type="match status" value="1"/>
</dbReference>
<keyword evidence="7 8" id="KW-0874">Quinone</keyword>
<sequence>MLYEYGHIGILVIIALIFPLGAVVTSWALQFVRIRPKSRPDLVRDDIYECGLRTEGPSLVQFNFRYYYIALLFVLLDVEIIFLFPWALVFDAVGWVGYGKGLLFIATFIIGGIYAWRKRALEWRL</sequence>
<dbReference type="GO" id="GO:0030964">
    <property type="term" value="C:NADH dehydrogenase complex"/>
    <property type="evidence" value="ECO:0007669"/>
    <property type="project" value="TreeGrafter"/>
</dbReference>
<comment type="function">
    <text evidence="7">NDH-1 shuttles electrons from NADH, via FMN and iron-sulfur (Fe-S) centers, to quinones in the respiratory chain. The immediate electron acceptor for the enzyme in this species is believed to be ubiquinone. Couples the redox reaction to proton translocation (for every two electrons transferred, four hydrogen ions are translocated across the cytoplasmic membrane), and thus conserves the redox energy in a proton gradient.</text>
</comment>
<keyword evidence="6 7" id="KW-0472">Membrane</keyword>
<dbReference type="GO" id="GO:0008137">
    <property type="term" value="F:NADH dehydrogenase (ubiquinone) activity"/>
    <property type="evidence" value="ECO:0007669"/>
    <property type="project" value="InterPro"/>
</dbReference>
<evidence type="ECO:0000313" key="10">
    <source>
        <dbReference type="Proteomes" id="UP000223071"/>
    </source>
</evidence>
<evidence type="ECO:0000256" key="6">
    <source>
        <dbReference type="ARBA" id="ARBA00023136"/>
    </source>
</evidence>
<dbReference type="HAMAP" id="MF_01394">
    <property type="entry name" value="NDH1_NuoA"/>
    <property type="match status" value="1"/>
</dbReference>
<name>A0A2A9HFE5_TEPT2</name>
<keyword evidence="7" id="KW-1278">Translocase</keyword>
<dbReference type="EMBL" id="PDJQ01000001">
    <property type="protein sequence ID" value="PFG74757.1"/>
    <property type="molecule type" value="Genomic_DNA"/>
</dbReference>
<dbReference type="InterPro" id="IPR023043">
    <property type="entry name" value="NAD(P)H_OxRDtase_bac/plastid"/>
</dbReference>
<evidence type="ECO:0000256" key="5">
    <source>
        <dbReference type="ARBA" id="ARBA00022989"/>
    </source>
</evidence>
<accession>A0A2A9HFE5</accession>
<evidence type="ECO:0000256" key="1">
    <source>
        <dbReference type="ARBA" id="ARBA00004141"/>
    </source>
</evidence>
<dbReference type="InterPro" id="IPR000440">
    <property type="entry name" value="NADH_UbQ/plastoQ_OxRdtase_su3"/>
</dbReference>
<feature type="transmembrane region" description="Helical" evidence="7">
    <location>
        <begin position="66"/>
        <end position="89"/>
    </location>
</feature>
<evidence type="ECO:0000256" key="4">
    <source>
        <dbReference type="ARBA" id="ARBA00022692"/>
    </source>
</evidence>
<dbReference type="Gene3D" id="1.20.58.1610">
    <property type="entry name" value="NADH:ubiquinone/plastoquinone oxidoreductase, chain 3"/>
    <property type="match status" value="1"/>
</dbReference>
<dbReference type="RefSeq" id="WP_098504118.1">
    <property type="nucleotide sequence ID" value="NZ_PDJQ01000001.1"/>
</dbReference>
<gene>
    <name evidence="7" type="primary">nuoA</name>
    <name evidence="9" type="ORF">A9A59_1998</name>
</gene>
<keyword evidence="7" id="KW-1003">Cell membrane</keyword>
<feature type="transmembrane region" description="Helical" evidence="7">
    <location>
        <begin position="95"/>
        <end position="116"/>
    </location>
</feature>
<evidence type="ECO:0000313" key="9">
    <source>
        <dbReference type="EMBL" id="PFG74757.1"/>
    </source>
</evidence>
<dbReference type="GO" id="GO:0005886">
    <property type="term" value="C:plasma membrane"/>
    <property type="evidence" value="ECO:0007669"/>
    <property type="project" value="UniProtKB-SubCell"/>
</dbReference>
<dbReference type="GO" id="GO:0048038">
    <property type="term" value="F:quinone binding"/>
    <property type="evidence" value="ECO:0007669"/>
    <property type="project" value="UniProtKB-KW"/>
</dbReference>
<dbReference type="InterPro" id="IPR038430">
    <property type="entry name" value="NDAH_ubi_oxred_su3_sf"/>
</dbReference>
<dbReference type="EC" id="7.1.1.-" evidence="7"/>
<dbReference type="AlphaFoldDB" id="A0A2A9HFE5"/>
<keyword evidence="5 7" id="KW-1133">Transmembrane helix</keyword>
<comment type="subcellular location">
    <subcellularLocation>
        <location evidence="7 8">Cell membrane</location>
        <topology evidence="7 8">Multi-pass membrane protein</topology>
    </subcellularLocation>
    <subcellularLocation>
        <location evidence="1">Membrane</location>
        <topology evidence="1">Multi-pass membrane protein</topology>
    </subcellularLocation>
</comment>
<comment type="subunit">
    <text evidence="7">NDH-1 is composed of 14 different subunits. Subunits NuoA, H, J, K, L, M, N constitute the membrane sector of the complex.</text>
</comment>
<evidence type="ECO:0000256" key="8">
    <source>
        <dbReference type="RuleBase" id="RU003639"/>
    </source>
</evidence>
<reference evidence="9 10" key="1">
    <citation type="submission" date="2017-09" db="EMBL/GenBank/DDBJ databases">
        <title>Sequencing the genomes of two abundant thermophiles in Great Basin hot springs: Thermocrinis jamiesonii and novel Chloroflexi Thermoflexus hugenholtzii.</title>
        <authorList>
            <person name="Hedlund B."/>
        </authorList>
    </citation>
    <scope>NUCLEOTIDE SEQUENCE [LARGE SCALE GENOMIC DNA]</scope>
    <source>
        <strain evidence="9 10">G233</strain>
    </source>
</reference>
<keyword evidence="7 8" id="KW-0520">NAD</keyword>
<keyword evidence="7" id="KW-0830">Ubiquinone</keyword>
<evidence type="ECO:0000256" key="7">
    <source>
        <dbReference type="HAMAP-Rule" id="MF_01394"/>
    </source>
</evidence>
<keyword evidence="3 7" id="KW-0813">Transport</keyword>
<dbReference type="GO" id="GO:0050136">
    <property type="term" value="F:NADH dehydrogenase (quinone) (non-electrogenic) activity"/>
    <property type="evidence" value="ECO:0007669"/>
    <property type="project" value="UniProtKB-UniRule"/>
</dbReference>
<protein>
    <recommendedName>
        <fullName evidence="7">NADH-quinone oxidoreductase subunit A</fullName>
        <ecNumber evidence="7">7.1.1.-</ecNumber>
    </recommendedName>
    <alternativeName>
        <fullName evidence="7">NADH dehydrogenase I subunit A</fullName>
    </alternativeName>
    <alternativeName>
        <fullName evidence="7">NDH-1 subunit A</fullName>
    </alternativeName>
    <alternativeName>
        <fullName evidence="7">NUO1</fullName>
    </alternativeName>
</protein>
<organism evidence="9 10">
    <name type="scientific">Tepidiforma thermophila (strain KCTC 52669 / CGMCC 1.13589 / G233)</name>
    <dbReference type="NCBI Taxonomy" id="2761530"/>
    <lineage>
        <taxon>Bacteria</taxon>
        <taxon>Bacillati</taxon>
        <taxon>Chloroflexota</taxon>
        <taxon>Tepidiformia</taxon>
        <taxon>Tepidiformales</taxon>
        <taxon>Tepidiformaceae</taxon>
        <taxon>Tepidiforma</taxon>
    </lineage>
</organism>
<comment type="caution">
    <text evidence="9">The sequence shown here is derived from an EMBL/GenBank/DDBJ whole genome shotgun (WGS) entry which is preliminary data.</text>
</comment>
<feature type="transmembrane region" description="Helical" evidence="7">
    <location>
        <begin position="6"/>
        <end position="29"/>
    </location>
</feature>
<dbReference type="PANTHER" id="PTHR11058">
    <property type="entry name" value="NADH-UBIQUINONE OXIDOREDUCTASE CHAIN 3"/>
    <property type="match status" value="1"/>
</dbReference>
<evidence type="ECO:0000256" key="2">
    <source>
        <dbReference type="ARBA" id="ARBA00008472"/>
    </source>
</evidence>
<comment type="catalytic activity">
    <reaction evidence="7 8">
        <text>a quinone + NADH + 5 H(+)(in) = a quinol + NAD(+) + 4 H(+)(out)</text>
        <dbReference type="Rhea" id="RHEA:57888"/>
        <dbReference type="ChEBI" id="CHEBI:15378"/>
        <dbReference type="ChEBI" id="CHEBI:24646"/>
        <dbReference type="ChEBI" id="CHEBI:57540"/>
        <dbReference type="ChEBI" id="CHEBI:57945"/>
        <dbReference type="ChEBI" id="CHEBI:132124"/>
    </reaction>
</comment>
<proteinExistence type="inferred from homology"/>
<dbReference type="Proteomes" id="UP000223071">
    <property type="component" value="Unassembled WGS sequence"/>
</dbReference>
<comment type="similarity">
    <text evidence="2 7 8">Belongs to the complex I subunit 3 family.</text>
</comment>
<dbReference type="PANTHER" id="PTHR11058:SF9">
    <property type="entry name" value="NADH-UBIQUINONE OXIDOREDUCTASE CHAIN 3"/>
    <property type="match status" value="1"/>
</dbReference>
<keyword evidence="4 7" id="KW-0812">Transmembrane</keyword>